<dbReference type="GO" id="GO:0020037">
    <property type="term" value="F:heme binding"/>
    <property type="evidence" value="ECO:0007669"/>
    <property type="project" value="InterPro"/>
</dbReference>
<evidence type="ECO:0000256" key="5">
    <source>
        <dbReference type="ARBA" id="ARBA00022764"/>
    </source>
</evidence>
<keyword evidence="4" id="KW-0732">Signal</keyword>
<dbReference type="PROSITE" id="PS51007">
    <property type="entry name" value="CYTC"/>
    <property type="match status" value="1"/>
</dbReference>
<dbReference type="PIRSF" id="PIRSF000294">
    <property type="entry name" value="Cytochrome-c_peroxidase"/>
    <property type="match status" value="1"/>
</dbReference>
<dbReference type="PANTHER" id="PTHR30600:SF10">
    <property type="entry name" value="BLL6722 PROTEIN"/>
    <property type="match status" value="1"/>
</dbReference>
<comment type="caution">
    <text evidence="11">The sequence shown here is derived from an EMBL/GenBank/DDBJ whole genome shotgun (WGS) entry which is preliminary data.</text>
</comment>
<dbReference type="InterPro" id="IPR004852">
    <property type="entry name" value="Di-haem_cyt_c_peroxidsae"/>
</dbReference>
<dbReference type="RefSeq" id="WP_116034164.1">
    <property type="nucleotide sequence ID" value="NZ_JBHLVV010000005.1"/>
</dbReference>
<evidence type="ECO:0000313" key="11">
    <source>
        <dbReference type="EMBL" id="REC71280.1"/>
    </source>
</evidence>
<keyword evidence="2 8" id="KW-0349">Heme</keyword>
<dbReference type="OrthoDB" id="9805202at2"/>
<dbReference type="SUPFAM" id="SSF46626">
    <property type="entry name" value="Cytochrome c"/>
    <property type="match status" value="2"/>
</dbReference>
<gene>
    <name evidence="11" type="ORF">DRF58_07030</name>
</gene>
<dbReference type="GO" id="GO:0046872">
    <property type="term" value="F:metal ion binding"/>
    <property type="evidence" value="ECO:0007669"/>
    <property type="project" value="UniProtKB-KW"/>
</dbReference>
<feature type="binding site" description="axial binding residue" evidence="9">
    <location>
        <position position="97"/>
    </location>
    <ligand>
        <name>heme c</name>
        <dbReference type="ChEBI" id="CHEBI:61717"/>
        <label>1</label>
    </ligand>
    <ligandPart>
        <name>Fe</name>
        <dbReference type="ChEBI" id="CHEBI:18248"/>
    </ligandPart>
</feature>
<feature type="binding site" description="covalent" evidence="8">
    <location>
        <position position="239"/>
    </location>
    <ligand>
        <name>heme c</name>
        <dbReference type="ChEBI" id="CHEBI:61717"/>
        <label>2</label>
    </ligand>
</feature>
<name>A0A3D9CZT6_9FLAO</name>
<accession>A0A3D9CZT6</accession>
<dbReference type="InterPro" id="IPR036909">
    <property type="entry name" value="Cyt_c-like_dom_sf"/>
</dbReference>
<protein>
    <submittedName>
        <fullName evidence="11">Cytochrome-c peroxidase</fullName>
    </submittedName>
</protein>
<dbReference type="AlphaFoldDB" id="A0A3D9CZT6"/>
<evidence type="ECO:0000256" key="8">
    <source>
        <dbReference type="PIRSR" id="PIRSR000294-1"/>
    </source>
</evidence>
<evidence type="ECO:0000256" key="7">
    <source>
        <dbReference type="ARBA" id="ARBA00023004"/>
    </source>
</evidence>
<feature type="domain" description="Cytochrome c" evidence="10">
    <location>
        <begin position="223"/>
        <end position="349"/>
    </location>
</feature>
<evidence type="ECO:0000256" key="4">
    <source>
        <dbReference type="ARBA" id="ARBA00022729"/>
    </source>
</evidence>
<comment type="PTM">
    <text evidence="8">Binds 2 heme groups per subunit.</text>
</comment>
<keyword evidence="3 9" id="KW-0479">Metal-binding</keyword>
<reference evidence="11 12" key="1">
    <citation type="journal article" date="2006" name="Int. J. Syst. Evol. Microbiol.">
        <title>Chryseobacterium hispanicum sp. nov., isolated from the drinking water distribution system of Sevilla, Spain.</title>
        <authorList>
            <person name="Gallego V."/>
            <person name="Garcia M.T."/>
            <person name="Ventosa A."/>
        </authorList>
    </citation>
    <scope>NUCLEOTIDE SEQUENCE [LARGE SCALE GENOMIC DNA]</scope>
    <source>
        <strain evidence="11 12">KCTC 22104</strain>
    </source>
</reference>
<dbReference type="Gene3D" id="1.10.760.10">
    <property type="entry name" value="Cytochrome c-like domain"/>
    <property type="match status" value="2"/>
</dbReference>
<sequence>MFIMINPFQQFQRGRYSSLWIFLVLISGILTSCSNDIEGEVFEEGKAYNLEIPNNFPALAVDLDKNPVTANGVALGKKLFYEGKLSRNNTISCGFCHIQEYAFTHHGHPVSHGIDDKLGIRNAPAIQNMAWLKNYTWDGVSHNLDERSLVPITTDFEMDSSIPEVISKLSADANYKKMFKSAFGDDQINGERIRKALSQFMVTMISADSKYDQVKKGKASFTNEESQGKILFENKCSSCHSGELFTDESYRNTGMYYNSQYDDRGRYRVTLDWNDNMKFRVPSLKNVELTAPYMHDGRFYSLDAVLNFYSDNVENQPNLDPILKQNGHIGIPMSNLEKQYIIAFLKTLTDQNFIKNKQFAE</sequence>
<dbReference type="GO" id="GO:0004130">
    <property type="term" value="F:cytochrome-c peroxidase activity"/>
    <property type="evidence" value="ECO:0007669"/>
    <property type="project" value="TreeGrafter"/>
</dbReference>
<dbReference type="Proteomes" id="UP000256326">
    <property type="component" value="Unassembled WGS sequence"/>
</dbReference>
<evidence type="ECO:0000313" key="12">
    <source>
        <dbReference type="Proteomes" id="UP000256326"/>
    </source>
</evidence>
<evidence type="ECO:0000256" key="2">
    <source>
        <dbReference type="ARBA" id="ARBA00022617"/>
    </source>
</evidence>
<comment type="subcellular location">
    <subcellularLocation>
        <location evidence="1">Periplasm</location>
    </subcellularLocation>
</comment>
<keyword evidence="5" id="KW-0574">Periplasm</keyword>
<keyword evidence="11" id="KW-0575">Peroxidase</keyword>
<feature type="binding site" description="covalent" evidence="8">
    <location>
        <position position="96"/>
    </location>
    <ligand>
        <name>heme c</name>
        <dbReference type="ChEBI" id="CHEBI:61717"/>
        <label>1</label>
    </ligand>
</feature>
<comment type="cofactor">
    <cofactor evidence="8">
        <name>heme</name>
        <dbReference type="ChEBI" id="CHEBI:30413"/>
    </cofactor>
    <text evidence="8">Binds 2 heme groups.</text>
</comment>
<dbReference type="InterPro" id="IPR026259">
    <property type="entry name" value="MauG/Cytc_peroxidase"/>
</dbReference>
<evidence type="ECO:0000256" key="9">
    <source>
        <dbReference type="PIRSR" id="PIRSR000294-2"/>
    </source>
</evidence>
<dbReference type="InterPro" id="IPR009056">
    <property type="entry name" value="Cyt_c-like_dom"/>
</dbReference>
<organism evidence="11 12">
    <name type="scientific">Epilithonimonas hispanica</name>
    <dbReference type="NCBI Taxonomy" id="358687"/>
    <lineage>
        <taxon>Bacteria</taxon>
        <taxon>Pseudomonadati</taxon>
        <taxon>Bacteroidota</taxon>
        <taxon>Flavobacteriia</taxon>
        <taxon>Flavobacteriales</taxon>
        <taxon>Weeksellaceae</taxon>
        <taxon>Chryseobacterium group</taxon>
        <taxon>Epilithonimonas</taxon>
    </lineage>
</organism>
<dbReference type="GO" id="GO:0009055">
    <property type="term" value="F:electron transfer activity"/>
    <property type="evidence" value="ECO:0007669"/>
    <property type="project" value="InterPro"/>
</dbReference>
<keyword evidence="7 9" id="KW-0408">Iron</keyword>
<keyword evidence="12" id="KW-1185">Reference proteome</keyword>
<dbReference type="PANTHER" id="PTHR30600">
    <property type="entry name" value="CYTOCHROME C PEROXIDASE-RELATED"/>
    <property type="match status" value="1"/>
</dbReference>
<feature type="binding site" description="covalent" evidence="8">
    <location>
        <position position="93"/>
    </location>
    <ligand>
        <name>heme c</name>
        <dbReference type="ChEBI" id="CHEBI:61717"/>
        <label>1</label>
    </ligand>
</feature>
<evidence type="ECO:0000256" key="3">
    <source>
        <dbReference type="ARBA" id="ARBA00022723"/>
    </source>
</evidence>
<dbReference type="Pfam" id="PF03150">
    <property type="entry name" value="CCP_MauG"/>
    <property type="match status" value="1"/>
</dbReference>
<evidence type="ECO:0000256" key="1">
    <source>
        <dbReference type="ARBA" id="ARBA00004418"/>
    </source>
</evidence>
<dbReference type="InterPro" id="IPR051395">
    <property type="entry name" value="Cytochrome_c_Peroxidase/MauG"/>
</dbReference>
<dbReference type="GO" id="GO:0042597">
    <property type="term" value="C:periplasmic space"/>
    <property type="evidence" value="ECO:0007669"/>
    <property type="project" value="UniProtKB-SubCell"/>
</dbReference>
<proteinExistence type="predicted"/>
<keyword evidence="6" id="KW-0560">Oxidoreductase</keyword>
<evidence type="ECO:0000256" key="6">
    <source>
        <dbReference type="ARBA" id="ARBA00023002"/>
    </source>
</evidence>
<dbReference type="EMBL" id="QNUG01000011">
    <property type="protein sequence ID" value="REC71280.1"/>
    <property type="molecule type" value="Genomic_DNA"/>
</dbReference>
<feature type="binding site" description="axial binding residue" evidence="9">
    <location>
        <position position="240"/>
    </location>
    <ligand>
        <name>heme c</name>
        <dbReference type="ChEBI" id="CHEBI:61717"/>
        <label>2</label>
    </ligand>
    <ligandPart>
        <name>Fe</name>
        <dbReference type="ChEBI" id="CHEBI:18248"/>
    </ligandPart>
</feature>
<feature type="binding site" description="covalent" evidence="8">
    <location>
        <position position="236"/>
    </location>
    <ligand>
        <name>heme c</name>
        <dbReference type="ChEBI" id="CHEBI:61717"/>
        <label>2</label>
    </ligand>
</feature>
<evidence type="ECO:0000259" key="10">
    <source>
        <dbReference type="PROSITE" id="PS51007"/>
    </source>
</evidence>